<keyword evidence="3" id="KW-1185">Reference proteome</keyword>
<name>A0AAD5MUG7_PARTN</name>
<dbReference type="GO" id="GO:0000281">
    <property type="term" value="P:mitotic cytokinesis"/>
    <property type="evidence" value="ECO:0007669"/>
    <property type="project" value="TreeGrafter"/>
</dbReference>
<reference evidence="2" key="1">
    <citation type="submission" date="2021-06" db="EMBL/GenBank/DDBJ databases">
        <title>Parelaphostrongylus tenuis whole genome reference sequence.</title>
        <authorList>
            <person name="Garwood T.J."/>
            <person name="Larsen P.A."/>
            <person name="Fountain-Jones N.M."/>
            <person name="Garbe J.R."/>
            <person name="Macchietto M.G."/>
            <person name="Kania S.A."/>
            <person name="Gerhold R.W."/>
            <person name="Richards J.E."/>
            <person name="Wolf T.M."/>
        </authorList>
    </citation>
    <scope>NUCLEOTIDE SEQUENCE</scope>
    <source>
        <strain evidence="2">MNPRO001-30</strain>
        <tissue evidence="2">Meninges</tissue>
    </source>
</reference>
<dbReference type="GO" id="GO:0007399">
    <property type="term" value="P:nervous system development"/>
    <property type="evidence" value="ECO:0007669"/>
    <property type="project" value="TreeGrafter"/>
</dbReference>
<organism evidence="2 3">
    <name type="scientific">Parelaphostrongylus tenuis</name>
    <name type="common">Meningeal worm</name>
    <dbReference type="NCBI Taxonomy" id="148309"/>
    <lineage>
        <taxon>Eukaryota</taxon>
        <taxon>Metazoa</taxon>
        <taxon>Ecdysozoa</taxon>
        <taxon>Nematoda</taxon>
        <taxon>Chromadorea</taxon>
        <taxon>Rhabditida</taxon>
        <taxon>Rhabditina</taxon>
        <taxon>Rhabditomorpha</taxon>
        <taxon>Strongyloidea</taxon>
        <taxon>Metastrongylidae</taxon>
        <taxon>Parelaphostrongylus</taxon>
    </lineage>
</organism>
<protein>
    <recommendedName>
        <fullName evidence="1">DH domain-containing protein</fullName>
    </recommendedName>
</protein>
<dbReference type="EMBL" id="JAHQIW010002292">
    <property type="protein sequence ID" value="KAJ1354982.1"/>
    <property type="molecule type" value="Genomic_DNA"/>
</dbReference>
<dbReference type="GO" id="GO:0005096">
    <property type="term" value="F:GTPase activator activity"/>
    <property type="evidence" value="ECO:0007669"/>
    <property type="project" value="InterPro"/>
</dbReference>
<dbReference type="PANTHER" id="PTHR16777">
    <property type="entry name" value="PROTEIN ECT2"/>
    <property type="match status" value="1"/>
</dbReference>
<gene>
    <name evidence="2" type="ORF">KIN20_012089</name>
</gene>
<dbReference type="PANTHER" id="PTHR16777:SF2">
    <property type="entry name" value="PROTEIN ECT2"/>
    <property type="match status" value="1"/>
</dbReference>
<dbReference type="InterPro" id="IPR000219">
    <property type="entry name" value="DH_dom"/>
</dbReference>
<dbReference type="GO" id="GO:0005938">
    <property type="term" value="C:cell cortex"/>
    <property type="evidence" value="ECO:0007669"/>
    <property type="project" value="TreeGrafter"/>
</dbReference>
<dbReference type="GO" id="GO:0005634">
    <property type="term" value="C:nucleus"/>
    <property type="evidence" value="ECO:0007669"/>
    <property type="project" value="InterPro"/>
</dbReference>
<dbReference type="GO" id="GO:0005085">
    <property type="term" value="F:guanyl-nucleotide exchange factor activity"/>
    <property type="evidence" value="ECO:0007669"/>
    <property type="project" value="InterPro"/>
</dbReference>
<dbReference type="Proteomes" id="UP001196413">
    <property type="component" value="Unassembled WGS sequence"/>
</dbReference>
<feature type="non-terminal residue" evidence="2">
    <location>
        <position position="267"/>
    </location>
</feature>
<feature type="domain" description="DH" evidence="1">
    <location>
        <begin position="1"/>
        <end position="175"/>
    </location>
</feature>
<accession>A0AAD5MUG7</accession>
<sequence length="267" mass="30484">IDRITSLELTQVRDALLVRVGEKRSLLKKLEIVTAFGKVQPILDVHERICERLEGVIERWDGDASSASEIWTEAFNDLLRVYPSYCNHCDVAVETIKTACAHSAKLRTFVEDQERSKEFKRQRIVDIMVTPVQRLPSVKLLLENLEKKTRLQSEKDQIGEAIEAIDKVLSKSNTVRQITEASISQLNLINEIQDLPPVHLKGSRFELASIEVRWICGTNEWRIKRNDTIRLILFSDSTILKKRVHWNALRSPVGKSKTFAATAVGML</sequence>
<dbReference type="InterPro" id="IPR035899">
    <property type="entry name" value="DBL_dom_sf"/>
</dbReference>
<evidence type="ECO:0000313" key="2">
    <source>
        <dbReference type="EMBL" id="KAJ1354982.1"/>
    </source>
</evidence>
<dbReference type="Gene3D" id="1.20.900.10">
    <property type="entry name" value="Dbl homology (DH) domain"/>
    <property type="match status" value="1"/>
</dbReference>
<dbReference type="Pfam" id="PF00621">
    <property type="entry name" value="RhoGEF"/>
    <property type="match status" value="1"/>
</dbReference>
<evidence type="ECO:0000259" key="1">
    <source>
        <dbReference type="PROSITE" id="PS50010"/>
    </source>
</evidence>
<dbReference type="AlphaFoldDB" id="A0AAD5MUG7"/>
<comment type="caution">
    <text evidence="2">The sequence shown here is derived from an EMBL/GenBank/DDBJ whole genome shotgun (WGS) entry which is preliminary data.</text>
</comment>
<dbReference type="SUPFAM" id="SSF48065">
    <property type="entry name" value="DBL homology domain (DH-domain)"/>
    <property type="match status" value="1"/>
</dbReference>
<proteinExistence type="predicted"/>
<dbReference type="InterPro" id="IPR026817">
    <property type="entry name" value="Ect2"/>
</dbReference>
<dbReference type="PROSITE" id="PS50010">
    <property type="entry name" value="DH_2"/>
    <property type="match status" value="1"/>
</dbReference>
<dbReference type="SMART" id="SM00325">
    <property type="entry name" value="RhoGEF"/>
    <property type="match status" value="1"/>
</dbReference>
<evidence type="ECO:0000313" key="3">
    <source>
        <dbReference type="Proteomes" id="UP001196413"/>
    </source>
</evidence>
<dbReference type="GO" id="GO:2000431">
    <property type="term" value="P:regulation of cytokinesis, actomyosin contractile ring assembly"/>
    <property type="evidence" value="ECO:0007669"/>
    <property type="project" value="InterPro"/>
</dbReference>